<dbReference type="PANTHER" id="PTHR11067:SF9">
    <property type="entry name" value="INOSINE TRIPHOSPHATE PYROPHOSPHATASE"/>
    <property type="match status" value="1"/>
</dbReference>
<dbReference type="InterPro" id="IPR002637">
    <property type="entry name" value="RdgB/HAM1"/>
</dbReference>
<comment type="function">
    <text evidence="10">Pyrophosphatase that catalyzes the hydrolysis of nucleoside triphosphates to their monophosphate derivatives, with a high preference for the non-canonical purine nucleotides XTP (xanthosine triphosphate), dITP (deoxyinosine triphosphate) and ITP. Seems to function as a house-cleaning enzyme that removes non-canonical purine nucleotides from the nucleotide pool, thus preventing their incorporation into DNA/RNA and avoiding chromosomal lesions.</text>
</comment>
<name>A0A0L8AGN5_9BACT</name>
<dbReference type="GO" id="GO:0035870">
    <property type="term" value="F:dITP diphosphatase activity"/>
    <property type="evidence" value="ECO:0007669"/>
    <property type="project" value="UniProtKB-UniRule"/>
</dbReference>
<evidence type="ECO:0000256" key="10">
    <source>
        <dbReference type="HAMAP-Rule" id="MF_01405"/>
    </source>
</evidence>
<dbReference type="GO" id="GO:0009146">
    <property type="term" value="P:purine nucleoside triphosphate catabolic process"/>
    <property type="evidence" value="ECO:0007669"/>
    <property type="project" value="UniProtKB-UniRule"/>
</dbReference>
<keyword evidence="7 10" id="KW-0546">Nucleotide metabolism</keyword>
<dbReference type="RefSeq" id="WP_053224923.1">
    <property type="nucleotide sequence ID" value="NZ_JSVA01000022.1"/>
</dbReference>
<evidence type="ECO:0000256" key="3">
    <source>
        <dbReference type="ARBA" id="ARBA00022723"/>
    </source>
</evidence>
<dbReference type="PANTHER" id="PTHR11067">
    <property type="entry name" value="INOSINE TRIPHOSPHATE PYROPHOSPHATASE/HAM1 PROTEIN"/>
    <property type="match status" value="1"/>
</dbReference>
<keyword evidence="4 10" id="KW-0547">Nucleotide-binding</keyword>
<dbReference type="SUPFAM" id="SSF52972">
    <property type="entry name" value="ITPase-like"/>
    <property type="match status" value="1"/>
</dbReference>
<protein>
    <recommendedName>
        <fullName evidence="10">dITP/XTP pyrophosphatase</fullName>
        <ecNumber evidence="10">3.6.1.66</ecNumber>
    </recommendedName>
    <alternativeName>
        <fullName evidence="10">Non-canonical purine NTP pyrophosphatase</fullName>
    </alternativeName>
    <alternativeName>
        <fullName evidence="10">Non-standard purine NTP pyrophosphatase</fullName>
    </alternativeName>
    <alternativeName>
        <fullName evidence="10">Nucleoside-triphosphate diphosphatase</fullName>
    </alternativeName>
    <alternativeName>
        <fullName evidence="10">Nucleoside-triphosphate pyrophosphatase</fullName>
        <shortName evidence="10">NTPase</shortName>
    </alternativeName>
</protein>
<evidence type="ECO:0000256" key="2">
    <source>
        <dbReference type="ARBA" id="ARBA00011738"/>
    </source>
</evidence>
<evidence type="ECO:0000256" key="5">
    <source>
        <dbReference type="ARBA" id="ARBA00022801"/>
    </source>
</evidence>
<dbReference type="EC" id="3.6.1.66" evidence="10"/>
<dbReference type="GO" id="GO:0009117">
    <property type="term" value="P:nucleotide metabolic process"/>
    <property type="evidence" value="ECO:0007669"/>
    <property type="project" value="UniProtKB-KW"/>
</dbReference>
<dbReference type="EMBL" id="JSVA01000022">
    <property type="protein sequence ID" value="KOF01538.1"/>
    <property type="molecule type" value="Genomic_DNA"/>
</dbReference>
<feature type="binding site" evidence="10">
    <location>
        <begin position="7"/>
        <end position="12"/>
    </location>
    <ligand>
        <name>substrate</name>
    </ligand>
</feature>
<dbReference type="NCBIfam" id="NF011398">
    <property type="entry name" value="PRK14823.1"/>
    <property type="match status" value="1"/>
</dbReference>
<comment type="catalytic activity">
    <reaction evidence="9 10">
        <text>XTP + H2O = XMP + diphosphate + H(+)</text>
        <dbReference type="Rhea" id="RHEA:28610"/>
        <dbReference type="ChEBI" id="CHEBI:15377"/>
        <dbReference type="ChEBI" id="CHEBI:15378"/>
        <dbReference type="ChEBI" id="CHEBI:33019"/>
        <dbReference type="ChEBI" id="CHEBI:57464"/>
        <dbReference type="ChEBI" id="CHEBI:61314"/>
        <dbReference type="EC" id="3.6.1.66"/>
    </reaction>
</comment>
<dbReference type="CDD" id="cd00515">
    <property type="entry name" value="HAM1"/>
    <property type="match status" value="1"/>
</dbReference>
<evidence type="ECO:0000256" key="7">
    <source>
        <dbReference type="ARBA" id="ARBA00023080"/>
    </source>
</evidence>
<comment type="cofactor">
    <cofactor evidence="10">
        <name>Mg(2+)</name>
        <dbReference type="ChEBI" id="CHEBI:18420"/>
    </cofactor>
    <text evidence="10">Binds 1 Mg(2+) ion per subunit.</text>
</comment>
<dbReference type="HAMAP" id="MF_01405">
    <property type="entry name" value="Non_canon_purine_NTPase"/>
    <property type="match status" value="1"/>
</dbReference>
<comment type="caution">
    <text evidence="12">The sequence shown here is derived from an EMBL/GenBank/DDBJ whole genome shotgun (WGS) entry which is preliminary data.</text>
</comment>
<dbReference type="AlphaFoldDB" id="A0A0L8AGN5"/>
<accession>A0A0L8AGN5</accession>
<dbReference type="OrthoDB" id="9807456at2"/>
<proteinExistence type="inferred from homology"/>
<feature type="binding site" evidence="10">
    <location>
        <position position="69"/>
    </location>
    <ligand>
        <name>substrate</name>
    </ligand>
</feature>
<keyword evidence="5 10" id="KW-0378">Hydrolase</keyword>
<keyword evidence="6 10" id="KW-0460">Magnesium</keyword>
<dbReference type="InterPro" id="IPR029001">
    <property type="entry name" value="ITPase-like_fam"/>
</dbReference>
<feature type="binding site" evidence="10">
    <location>
        <begin position="148"/>
        <end position="151"/>
    </location>
    <ligand>
        <name>substrate</name>
    </ligand>
</feature>
<feature type="active site" description="Proton acceptor" evidence="10">
    <location>
        <position position="68"/>
    </location>
</feature>
<dbReference type="Gene3D" id="3.90.950.10">
    <property type="match status" value="1"/>
</dbReference>
<dbReference type="PATRIC" id="fig|1566026.4.peg.1804"/>
<feature type="binding site" evidence="10">
    <location>
        <position position="68"/>
    </location>
    <ligand>
        <name>Mg(2+)</name>
        <dbReference type="ChEBI" id="CHEBI:18420"/>
    </ligand>
</feature>
<evidence type="ECO:0000256" key="11">
    <source>
        <dbReference type="RuleBase" id="RU003781"/>
    </source>
</evidence>
<evidence type="ECO:0000256" key="1">
    <source>
        <dbReference type="ARBA" id="ARBA00008023"/>
    </source>
</evidence>
<evidence type="ECO:0000256" key="8">
    <source>
        <dbReference type="ARBA" id="ARBA00051875"/>
    </source>
</evidence>
<comment type="catalytic activity">
    <reaction evidence="10">
        <text>ITP + H2O = IMP + diphosphate + H(+)</text>
        <dbReference type="Rhea" id="RHEA:29399"/>
        <dbReference type="ChEBI" id="CHEBI:15377"/>
        <dbReference type="ChEBI" id="CHEBI:15378"/>
        <dbReference type="ChEBI" id="CHEBI:33019"/>
        <dbReference type="ChEBI" id="CHEBI:58053"/>
        <dbReference type="ChEBI" id="CHEBI:61402"/>
        <dbReference type="EC" id="3.6.1.66"/>
    </reaction>
</comment>
<organism evidence="12 13">
    <name type="scientific">Roseivirga seohaensis subsp. aquiponti</name>
    <dbReference type="NCBI Taxonomy" id="1566026"/>
    <lineage>
        <taxon>Bacteria</taxon>
        <taxon>Pseudomonadati</taxon>
        <taxon>Bacteroidota</taxon>
        <taxon>Cytophagia</taxon>
        <taxon>Cytophagales</taxon>
        <taxon>Roseivirgaceae</taxon>
        <taxon>Roseivirga</taxon>
    </lineage>
</organism>
<evidence type="ECO:0000313" key="12">
    <source>
        <dbReference type="EMBL" id="KOF01538.1"/>
    </source>
</evidence>
<feature type="binding site" evidence="10">
    <location>
        <position position="39"/>
    </location>
    <ligand>
        <name>Mg(2+)</name>
        <dbReference type="ChEBI" id="CHEBI:18420"/>
    </ligand>
</feature>
<dbReference type="GO" id="GO:0046872">
    <property type="term" value="F:metal ion binding"/>
    <property type="evidence" value="ECO:0007669"/>
    <property type="project" value="UniProtKB-KW"/>
</dbReference>
<evidence type="ECO:0000313" key="13">
    <source>
        <dbReference type="Proteomes" id="UP000036908"/>
    </source>
</evidence>
<dbReference type="InterPro" id="IPR020922">
    <property type="entry name" value="dITP/XTP_pyrophosphatase"/>
</dbReference>
<evidence type="ECO:0000256" key="9">
    <source>
        <dbReference type="ARBA" id="ARBA00052017"/>
    </source>
</evidence>
<feature type="binding site" evidence="10">
    <location>
        <position position="171"/>
    </location>
    <ligand>
        <name>substrate</name>
    </ligand>
</feature>
<gene>
    <name evidence="12" type="ORF">OB69_16835</name>
</gene>
<keyword evidence="3 10" id="KW-0479">Metal-binding</keyword>
<dbReference type="FunFam" id="3.90.950.10:FF:000001">
    <property type="entry name" value="dITP/XTP pyrophosphatase"/>
    <property type="match status" value="1"/>
</dbReference>
<feature type="binding site" evidence="10">
    <location>
        <begin position="176"/>
        <end position="177"/>
    </location>
    <ligand>
        <name>substrate</name>
    </ligand>
</feature>
<dbReference type="Pfam" id="PF01725">
    <property type="entry name" value="Ham1p_like"/>
    <property type="match status" value="1"/>
</dbReference>
<dbReference type="GO" id="GO:0036222">
    <property type="term" value="F:XTP diphosphatase activity"/>
    <property type="evidence" value="ECO:0007669"/>
    <property type="project" value="UniProtKB-UniRule"/>
</dbReference>
<reference evidence="13" key="1">
    <citation type="submission" date="2014-11" db="EMBL/GenBank/DDBJ databases">
        <title>Genome sequencing of Roseivirga sp. D-25.</title>
        <authorList>
            <person name="Selvaratnam C."/>
            <person name="Thevarajoo S."/>
            <person name="Goh K.M."/>
            <person name="Eee R."/>
            <person name="Chan K.-G."/>
            <person name="Chong C.S."/>
        </authorList>
    </citation>
    <scope>NUCLEOTIDE SEQUENCE [LARGE SCALE GENOMIC DNA]</scope>
    <source>
        <strain evidence="13">D-25</strain>
    </source>
</reference>
<dbReference type="NCBIfam" id="TIGR00042">
    <property type="entry name" value="RdgB/HAM1 family non-canonical purine NTP pyrophosphatase"/>
    <property type="match status" value="1"/>
</dbReference>
<dbReference type="GO" id="GO:0000166">
    <property type="term" value="F:nucleotide binding"/>
    <property type="evidence" value="ECO:0007669"/>
    <property type="project" value="UniProtKB-KW"/>
</dbReference>
<comment type="subunit">
    <text evidence="2 10">Homodimer.</text>
</comment>
<sequence>MKICFATNNKNKLDEISQILGDQFELVSLEEIGCTEELEETQETLEGNSLQKAAYVFKHYGIPVFADDTGLEINALNGEPGVYSARYAGPQRDSSMNMAKVLEGLKTANDRSAKFRTVITYIENGEPIQFEGIVEGDITKEVSGKGGFGYDPIFQPKGYDKTFGELSSEIKNTISHRKRAFDKLIIFLKGKEGKSV</sequence>
<keyword evidence="13" id="KW-1185">Reference proteome</keyword>
<dbReference type="GO" id="GO:0005829">
    <property type="term" value="C:cytosol"/>
    <property type="evidence" value="ECO:0007669"/>
    <property type="project" value="TreeGrafter"/>
</dbReference>
<evidence type="ECO:0000256" key="6">
    <source>
        <dbReference type="ARBA" id="ARBA00022842"/>
    </source>
</evidence>
<comment type="catalytic activity">
    <reaction evidence="8 10">
        <text>dITP + H2O = dIMP + diphosphate + H(+)</text>
        <dbReference type="Rhea" id="RHEA:28342"/>
        <dbReference type="ChEBI" id="CHEBI:15377"/>
        <dbReference type="ChEBI" id="CHEBI:15378"/>
        <dbReference type="ChEBI" id="CHEBI:33019"/>
        <dbReference type="ChEBI" id="CHEBI:61194"/>
        <dbReference type="ChEBI" id="CHEBI:61382"/>
        <dbReference type="EC" id="3.6.1.66"/>
    </reaction>
</comment>
<dbReference type="Proteomes" id="UP000036908">
    <property type="component" value="Unassembled WGS sequence"/>
</dbReference>
<comment type="similarity">
    <text evidence="1 10 11">Belongs to the HAM1 NTPase family.</text>
</comment>
<dbReference type="GO" id="GO:0036220">
    <property type="term" value="F:ITP diphosphatase activity"/>
    <property type="evidence" value="ECO:0007669"/>
    <property type="project" value="UniProtKB-UniRule"/>
</dbReference>
<dbReference type="GO" id="GO:0017111">
    <property type="term" value="F:ribonucleoside triphosphate phosphatase activity"/>
    <property type="evidence" value="ECO:0007669"/>
    <property type="project" value="InterPro"/>
</dbReference>
<evidence type="ECO:0000256" key="4">
    <source>
        <dbReference type="ARBA" id="ARBA00022741"/>
    </source>
</evidence>